<proteinExistence type="predicted"/>
<organism evidence="3">
    <name type="scientific">Aphanomyces invadans</name>
    <dbReference type="NCBI Taxonomy" id="157072"/>
    <lineage>
        <taxon>Eukaryota</taxon>
        <taxon>Sar</taxon>
        <taxon>Stramenopiles</taxon>
        <taxon>Oomycota</taxon>
        <taxon>Saprolegniomycetes</taxon>
        <taxon>Saprolegniales</taxon>
        <taxon>Verrucalvaceae</taxon>
        <taxon>Aphanomyces</taxon>
    </lineage>
</organism>
<feature type="non-terminal residue" evidence="3">
    <location>
        <position position="1"/>
    </location>
</feature>
<protein>
    <submittedName>
        <fullName evidence="3">Uncharacterized protein</fullName>
    </submittedName>
</protein>
<dbReference type="EMBL" id="KI913974">
    <property type="protein sequence ID" value="ETV97025.1"/>
    <property type="molecule type" value="Genomic_DNA"/>
</dbReference>
<dbReference type="GeneID" id="20086910"/>
<feature type="region of interest" description="Disordered" evidence="1">
    <location>
        <begin position="107"/>
        <end position="132"/>
    </location>
</feature>
<gene>
    <name evidence="3" type="ORF">H310_09860</name>
</gene>
<evidence type="ECO:0000313" key="3">
    <source>
        <dbReference type="EMBL" id="ETV97025.1"/>
    </source>
</evidence>
<dbReference type="RefSeq" id="XP_008874271.1">
    <property type="nucleotide sequence ID" value="XM_008876049.1"/>
</dbReference>
<sequence length="379" mass="40519">MVRWHNRGGPAAASVATLAGMICAGNASRAVFGPRVLSWDNTPNTTNDTLAPTTTRVHTTQTPATTTTLHPSTTIASTTPPPPPTTTTILPTTILPTTTIASVSTTTVPATMSPSTTTTIAPPTTIPTTWSPTTTVPASAIHVDESTTVNPPTQIPTATVQAQADPSAAGGMSGPAMACLVVGGLILVCVAIIAYSRYQRRLSKRRLSDKDDAGLRITHDDSDNDGLTMIEMTEVSGEQYPFKHYPKSPVPVLSLRHYECDTKSMAKTESTKVSSTSFNMFARHTSDSIDSYRASPHGEMYRNMASPTYSPRTRQSHTLSESLPASPRTSRRTDDFLFSLQFSRGSSMTTPGFGAYPSNLLRNSDDLSVYSDRSDGTNL</sequence>
<feature type="compositionally biased region" description="Low complexity" evidence="1">
    <location>
        <begin position="43"/>
        <end position="78"/>
    </location>
</feature>
<name>A0A024TSA2_9STRA</name>
<evidence type="ECO:0000256" key="2">
    <source>
        <dbReference type="SAM" id="Phobius"/>
    </source>
</evidence>
<keyword evidence="2" id="KW-0472">Membrane</keyword>
<feature type="region of interest" description="Disordered" evidence="1">
    <location>
        <begin position="303"/>
        <end position="330"/>
    </location>
</feature>
<keyword evidence="2" id="KW-1133">Transmembrane helix</keyword>
<feature type="transmembrane region" description="Helical" evidence="2">
    <location>
        <begin position="175"/>
        <end position="196"/>
    </location>
</feature>
<accession>A0A024TSA2</accession>
<dbReference type="AlphaFoldDB" id="A0A024TSA2"/>
<evidence type="ECO:0000256" key="1">
    <source>
        <dbReference type="SAM" id="MobiDB-lite"/>
    </source>
</evidence>
<feature type="compositionally biased region" description="Polar residues" evidence="1">
    <location>
        <begin position="305"/>
        <end position="323"/>
    </location>
</feature>
<reference evidence="3" key="1">
    <citation type="submission" date="2013-12" db="EMBL/GenBank/DDBJ databases">
        <title>The Genome Sequence of Aphanomyces invadans NJM9701.</title>
        <authorList>
            <consortium name="The Broad Institute Genomics Platform"/>
            <person name="Russ C."/>
            <person name="Tyler B."/>
            <person name="van West P."/>
            <person name="Dieguez-Uribeondo J."/>
            <person name="Young S.K."/>
            <person name="Zeng Q."/>
            <person name="Gargeya S."/>
            <person name="Fitzgerald M."/>
            <person name="Abouelleil A."/>
            <person name="Alvarado L."/>
            <person name="Chapman S.B."/>
            <person name="Gainer-Dewar J."/>
            <person name="Goldberg J."/>
            <person name="Griggs A."/>
            <person name="Gujja S."/>
            <person name="Hansen M."/>
            <person name="Howarth C."/>
            <person name="Imamovic A."/>
            <person name="Ireland A."/>
            <person name="Larimer J."/>
            <person name="McCowan C."/>
            <person name="Murphy C."/>
            <person name="Pearson M."/>
            <person name="Poon T.W."/>
            <person name="Priest M."/>
            <person name="Roberts A."/>
            <person name="Saif S."/>
            <person name="Shea T."/>
            <person name="Sykes S."/>
            <person name="Wortman J."/>
            <person name="Nusbaum C."/>
            <person name="Birren B."/>
        </authorList>
    </citation>
    <scope>NUCLEOTIDE SEQUENCE [LARGE SCALE GENOMIC DNA]</scope>
    <source>
        <strain evidence="3">NJM9701</strain>
    </source>
</reference>
<keyword evidence="2" id="KW-0812">Transmembrane</keyword>
<dbReference type="OrthoDB" id="79913at2759"/>
<feature type="region of interest" description="Disordered" evidence="1">
    <location>
        <begin position="43"/>
        <end position="91"/>
    </location>
</feature>
<dbReference type="VEuPathDB" id="FungiDB:H310_09860"/>